<keyword evidence="1 4" id="KW-0808">Transferase</keyword>
<dbReference type="PANTHER" id="PTHR43877:SF2">
    <property type="entry name" value="AMINOALKYLPHOSPHONATE N-ACETYLTRANSFERASE-RELATED"/>
    <property type="match status" value="1"/>
</dbReference>
<feature type="domain" description="N-acetyltransferase" evidence="3">
    <location>
        <begin position="47"/>
        <end position="210"/>
    </location>
</feature>
<dbReference type="Proteomes" id="UP000277921">
    <property type="component" value="Unassembled WGS sequence"/>
</dbReference>
<dbReference type="PROSITE" id="PS51186">
    <property type="entry name" value="GNAT"/>
    <property type="match status" value="1"/>
</dbReference>
<evidence type="ECO:0000256" key="1">
    <source>
        <dbReference type="ARBA" id="ARBA00022679"/>
    </source>
</evidence>
<dbReference type="SUPFAM" id="SSF55729">
    <property type="entry name" value="Acyl-CoA N-acyltransferases (Nat)"/>
    <property type="match status" value="1"/>
</dbReference>
<dbReference type="InterPro" id="IPR050832">
    <property type="entry name" value="Bact_Acetyltransf"/>
</dbReference>
<name>A0A3N8Q855_9BURK</name>
<dbReference type="EMBL" id="QTQV01000008">
    <property type="protein sequence ID" value="RQT15426.1"/>
    <property type="molecule type" value="Genomic_DNA"/>
</dbReference>
<accession>A0A3N8Q855</accession>
<proteinExistence type="predicted"/>
<protein>
    <submittedName>
        <fullName evidence="4">GNAT family N-acetyltransferase</fullName>
    </submittedName>
</protein>
<dbReference type="InterPro" id="IPR016181">
    <property type="entry name" value="Acyl_CoA_acyltransferase"/>
</dbReference>
<organism evidence="4 5">
    <name type="scientific">Burkholderia contaminans</name>
    <dbReference type="NCBI Taxonomy" id="488447"/>
    <lineage>
        <taxon>Bacteria</taxon>
        <taxon>Pseudomonadati</taxon>
        <taxon>Pseudomonadota</taxon>
        <taxon>Betaproteobacteria</taxon>
        <taxon>Burkholderiales</taxon>
        <taxon>Burkholderiaceae</taxon>
        <taxon>Burkholderia</taxon>
        <taxon>Burkholderia cepacia complex</taxon>
    </lineage>
</organism>
<evidence type="ECO:0000313" key="4">
    <source>
        <dbReference type="EMBL" id="RQT15426.1"/>
    </source>
</evidence>
<dbReference type="GO" id="GO:0016747">
    <property type="term" value="F:acyltransferase activity, transferring groups other than amino-acyl groups"/>
    <property type="evidence" value="ECO:0007669"/>
    <property type="project" value="InterPro"/>
</dbReference>
<dbReference type="Pfam" id="PF00583">
    <property type="entry name" value="Acetyltransf_1"/>
    <property type="match status" value="1"/>
</dbReference>
<dbReference type="CDD" id="cd04301">
    <property type="entry name" value="NAT_SF"/>
    <property type="match status" value="1"/>
</dbReference>
<dbReference type="AlphaFoldDB" id="A0A3N8Q855"/>
<dbReference type="PANTHER" id="PTHR43877">
    <property type="entry name" value="AMINOALKYLPHOSPHONATE N-ACETYLTRANSFERASE-RELATED-RELATED"/>
    <property type="match status" value="1"/>
</dbReference>
<dbReference type="InterPro" id="IPR000182">
    <property type="entry name" value="GNAT_dom"/>
</dbReference>
<evidence type="ECO:0000256" key="2">
    <source>
        <dbReference type="ARBA" id="ARBA00023315"/>
    </source>
</evidence>
<reference evidence="4 5" key="1">
    <citation type="submission" date="2018-08" db="EMBL/GenBank/DDBJ databases">
        <title>Comparative analysis of Burkholderia isolates from Puerto Rico.</title>
        <authorList>
            <person name="Hall C."/>
            <person name="Sahl J."/>
            <person name="Wagner D."/>
        </authorList>
    </citation>
    <scope>NUCLEOTIDE SEQUENCE [LARGE SCALE GENOMIC DNA]</scope>
    <source>
        <strain evidence="4 5">Bp9025</strain>
    </source>
</reference>
<comment type="caution">
    <text evidence="4">The sequence shown here is derived from an EMBL/GenBank/DDBJ whole genome shotgun (WGS) entry which is preliminary data.</text>
</comment>
<evidence type="ECO:0000259" key="3">
    <source>
        <dbReference type="PROSITE" id="PS51186"/>
    </source>
</evidence>
<gene>
    <name evidence="4" type="ORF">DF051_14985</name>
</gene>
<sequence>MLGRVGQLPMPATRSTILGRCDVQDKPLQRTLRDSMDESTNVLKHNASYRAANEQDVDALVQLVNSAYRPTAGAAGWTHEADLIDGPRITSVQLVATLRAPDSVLLVAEIEGRIAGCIEVRKDGNTAYFGTLAVSPSMQDRGLGKALLNEAEQFAVRNWKIGTAVMVVLSIRHELIDFYLRRGYTRTGEPMRYPFDAGVGVPRDDSLTIETLTRNIAR</sequence>
<dbReference type="Gene3D" id="3.40.630.30">
    <property type="match status" value="1"/>
</dbReference>
<evidence type="ECO:0000313" key="5">
    <source>
        <dbReference type="Proteomes" id="UP000277921"/>
    </source>
</evidence>
<keyword evidence="2" id="KW-0012">Acyltransferase</keyword>